<name>A0A1Y2HE87_9FUNG</name>
<dbReference type="InterPro" id="IPR006603">
    <property type="entry name" value="PQ-loop_rpt"/>
</dbReference>
<evidence type="ECO:0000256" key="4">
    <source>
        <dbReference type="ARBA" id="ARBA00023136"/>
    </source>
</evidence>
<feature type="transmembrane region" description="Helical" evidence="6">
    <location>
        <begin position="28"/>
        <end position="49"/>
    </location>
</feature>
<feature type="transmembrane region" description="Helical" evidence="6">
    <location>
        <begin position="84"/>
        <end position="101"/>
    </location>
</feature>
<evidence type="ECO:0008006" key="9">
    <source>
        <dbReference type="Google" id="ProtNLM"/>
    </source>
</evidence>
<evidence type="ECO:0000256" key="5">
    <source>
        <dbReference type="SAM" id="MobiDB-lite"/>
    </source>
</evidence>
<evidence type="ECO:0000313" key="7">
    <source>
        <dbReference type="EMBL" id="ORZ32324.1"/>
    </source>
</evidence>
<reference evidence="7 8" key="1">
    <citation type="submission" date="2016-07" db="EMBL/GenBank/DDBJ databases">
        <title>Pervasive Adenine N6-methylation of Active Genes in Fungi.</title>
        <authorList>
            <consortium name="DOE Joint Genome Institute"/>
            <person name="Mondo S.J."/>
            <person name="Dannebaum R.O."/>
            <person name="Kuo R.C."/>
            <person name="Labutti K."/>
            <person name="Haridas S."/>
            <person name="Kuo A."/>
            <person name="Salamov A."/>
            <person name="Ahrendt S.R."/>
            <person name="Lipzen A."/>
            <person name="Sullivan W."/>
            <person name="Andreopoulos W.B."/>
            <person name="Clum A."/>
            <person name="Lindquist E."/>
            <person name="Daum C."/>
            <person name="Ramamoorthy G.K."/>
            <person name="Gryganskyi A."/>
            <person name="Culley D."/>
            <person name="Magnuson J.K."/>
            <person name="James T.Y."/>
            <person name="O'Malley M.A."/>
            <person name="Stajich J.E."/>
            <person name="Spatafora J.W."/>
            <person name="Visel A."/>
            <person name="Grigoriev I.V."/>
        </authorList>
    </citation>
    <scope>NUCLEOTIDE SEQUENCE [LARGE SCALE GENOMIC DNA]</scope>
    <source>
        <strain evidence="7 8">PL171</strain>
    </source>
</reference>
<dbReference type="Gene3D" id="1.20.1280.290">
    <property type="match status" value="1"/>
</dbReference>
<dbReference type="AlphaFoldDB" id="A0A1Y2HE87"/>
<keyword evidence="8" id="KW-1185">Reference proteome</keyword>
<comment type="subcellular location">
    <subcellularLocation>
        <location evidence="1">Membrane</location>
        <topology evidence="1">Multi-pass membrane protein</topology>
    </subcellularLocation>
</comment>
<proteinExistence type="predicted"/>
<dbReference type="Pfam" id="PF04193">
    <property type="entry name" value="PQ-loop"/>
    <property type="match status" value="1"/>
</dbReference>
<keyword evidence="4 6" id="KW-0472">Membrane</keyword>
<organism evidence="7 8">
    <name type="scientific">Catenaria anguillulae PL171</name>
    <dbReference type="NCBI Taxonomy" id="765915"/>
    <lineage>
        <taxon>Eukaryota</taxon>
        <taxon>Fungi</taxon>
        <taxon>Fungi incertae sedis</taxon>
        <taxon>Blastocladiomycota</taxon>
        <taxon>Blastocladiomycetes</taxon>
        <taxon>Blastocladiales</taxon>
        <taxon>Catenariaceae</taxon>
        <taxon>Catenaria</taxon>
    </lineage>
</organism>
<feature type="transmembrane region" description="Helical" evidence="6">
    <location>
        <begin position="61"/>
        <end position="78"/>
    </location>
</feature>
<accession>A0A1Y2HE87</accession>
<feature type="region of interest" description="Disordered" evidence="5">
    <location>
        <begin position="154"/>
        <end position="176"/>
    </location>
</feature>
<dbReference type="GO" id="GO:0016020">
    <property type="term" value="C:membrane"/>
    <property type="evidence" value="ECO:0007669"/>
    <property type="project" value="UniProtKB-SubCell"/>
</dbReference>
<protein>
    <recommendedName>
        <fullName evidence="9">PQ loop repeat-domain-containing protein</fullName>
    </recommendedName>
</protein>
<evidence type="ECO:0000256" key="3">
    <source>
        <dbReference type="ARBA" id="ARBA00022989"/>
    </source>
</evidence>
<sequence length="176" mass="19184">MNPTPQPNSVTSMPIGAHLGLAPRDVEMIGLLSGVVFAVSLVPQIQLVIRNRSAKDLSYAWLWLELLAVLISLFYYFLHSAWSALLTGLVEGLATVLLLCLKWHYAQNPTFNAPDFKDSTVSPVMAAPPSSWPPHPRRDSLVWVPPPEKATVGPLSTMGTQHARRSGNGPGIGRRV</sequence>
<comment type="caution">
    <text evidence="7">The sequence shown here is derived from an EMBL/GenBank/DDBJ whole genome shotgun (WGS) entry which is preliminary data.</text>
</comment>
<keyword evidence="3 6" id="KW-1133">Transmembrane helix</keyword>
<evidence type="ECO:0000256" key="2">
    <source>
        <dbReference type="ARBA" id="ARBA00022692"/>
    </source>
</evidence>
<dbReference type="EMBL" id="MCFL01000048">
    <property type="protein sequence ID" value="ORZ32324.1"/>
    <property type="molecule type" value="Genomic_DNA"/>
</dbReference>
<evidence type="ECO:0000313" key="8">
    <source>
        <dbReference type="Proteomes" id="UP000193411"/>
    </source>
</evidence>
<evidence type="ECO:0000256" key="1">
    <source>
        <dbReference type="ARBA" id="ARBA00004141"/>
    </source>
</evidence>
<gene>
    <name evidence="7" type="ORF">BCR44DRAFT_74090</name>
</gene>
<dbReference type="Proteomes" id="UP000193411">
    <property type="component" value="Unassembled WGS sequence"/>
</dbReference>
<dbReference type="OrthoDB" id="10267715at2759"/>
<evidence type="ECO:0000256" key="6">
    <source>
        <dbReference type="SAM" id="Phobius"/>
    </source>
</evidence>
<keyword evidence="2 6" id="KW-0812">Transmembrane</keyword>